<dbReference type="InterPro" id="IPR001789">
    <property type="entry name" value="Sig_transdc_resp-reg_receiver"/>
</dbReference>
<dbReference type="SMART" id="SM00448">
    <property type="entry name" value="REC"/>
    <property type="match status" value="1"/>
</dbReference>
<dbReference type="OrthoDB" id="9796457at2"/>
<evidence type="ECO:0000313" key="4">
    <source>
        <dbReference type="Proteomes" id="UP000198598"/>
    </source>
</evidence>
<evidence type="ECO:0000256" key="1">
    <source>
        <dbReference type="PROSITE-ProRule" id="PRU00169"/>
    </source>
</evidence>
<dbReference type="EMBL" id="FOLQ01000044">
    <property type="protein sequence ID" value="SFF30075.1"/>
    <property type="molecule type" value="Genomic_DNA"/>
</dbReference>
<dbReference type="RefSeq" id="WP_093834995.1">
    <property type="nucleotide sequence ID" value="NZ_FOLQ01000044.1"/>
</dbReference>
<dbReference type="Proteomes" id="UP000198598">
    <property type="component" value="Unassembled WGS sequence"/>
</dbReference>
<feature type="domain" description="Response regulatory" evidence="2">
    <location>
        <begin position="8"/>
        <end position="128"/>
    </location>
</feature>
<reference evidence="3 4" key="1">
    <citation type="submission" date="2016-10" db="EMBL/GenBank/DDBJ databases">
        <authorList>
            <person name="de Groot N.N."/>
        </authorList>
    </citation>
    <scope>NUCLEOTIDE SEQUENCE [LARGE SCALE GENOMIC DNA]</scope>
    <source>
        <strain evidence="3 4">DSM 26130</strain>
    </source>
</reference>
<protein>
    <submittedName>
        <fullName evidence="3">Response regulator receiver domain-containing protein</fullName>
    </submittedName>
</protein>
<dbReference type="SUPFAM" id="SSF52172">
    <property type="entry name" value="CheY-like"/>
    <property type="match status" value="1"/>
</dbReference>
<organism evidence="3 4">
    <name type="scientific">Spirosoma endophyticum</name>
    <dbReference type="NCBI Taxonomy" id="662367"/>
    <lineage>
        <taxon>Bacteria</taxon>
        <taxon>Pseudomonadati</taxon>
        <taxon>Bacteroidota</taxon>
        <taxon>Cytophagia</taxon>
        <taxon>Cytophagales</taxon>
        <taxon>Cytophagaceae</taxon>
        <taxon>Spirosoma</taxon>
    </lineage>
</organism>
<dbReference type="InterPro" id="IPR011006">
    <property type="entry name" value="CheY-like_superfamily"/>
</dbReference>
<keyword evidence="1" id="KW-0597">Phosphoprotein</keyword>
<dbReference type="Gene3D" id="3.40.50.2300">
    <property type="match status" value="1"/>
</dbReference>
<evidence type="ECO:0000259" key="2">
    <source>
        <dbReference type="PROSITE" id="PS50110"/>
    </source>
</evidence>
<gene>
    <name evidence="3" type="ORF">SAMN05216167_14427</name>
</gene>
<accession>A0A1I2HIH5</accession>
<feature type="modified residue" description="4-aspartylphosphate" evidence="1">
    <location>
        <position position="61"/>
    </location>
</feature>
<evidence type="ECO:0000313" key="3">
    <source>
        <dbReference type="EMBL" id="SFF30075.1"/>
    </source>
</evidence>
<dbReference type="InterPro" id="IPR052893">
    <property type="entry name" value="TCS_response_regulator"/>
</dbReference>
<sequence length="135" mass="15600">MNDFTKPWVILLDDDEDDRFLIHQAFRTYSSTYLLQALEKPEELFQLLDDSVVLPALILLDLNMPLMNGFEVLKQLRSRIAYAAIPIVILTTSEAESDRRLARELGANCFITKPPTLGQLLDIIIQLEQRWLVNR</sequence>
<keyword evidence="4" id="KW-1185">Reference proteome</keyword>
<dbReference type="Pfam" id="PF00072">
    <property type="entry name" value="Response_reg"/>
    <property type="match status" value="1"/>
</dbReference>
<dbReference type="PANTHER" id="PTHR44520">
    <property type="entry name" value="RESPONSE REGULATOR RCP1-RELATED"/>
    <property type="match status" value="1"/>
</dbReference>
<proteinExistence type="predicted"/>
<dbReference type="STRING" id="662367.SAMN05216167_14427"/>
<dbReference type="PROSITE" id="PS50110">
    <property type="entry name" value="RESPONSE_REGULATORY"/>
    <property type="match status" value="1"/>
</dbReference>
<name>A0A1I2HIH5_9BACT</name>
<dbReference type="GO" id="GO:0000160">
    <property type="term" value="P:phosphorelay signal transduction system"/>
    <property type="evidence" value="ECO:0007669"/>
    <property type="project" value="InterPro"/>
</dbReference>
<dbReference type="AlphaFoldDB" id="A0A1I2HIH5"/>
<dbReference type="PANTHER" id="PTHR44520:SF2">
    <property type="entry name" value="RESPONSE REGULATOR RCP1"/>
    <property type="match status" value="1"/>
</dbReference>